<dbReference type="SMART" id="SM00448">
    <property type="entry name" value="REC"/>
    <property type="match status" value="1"/>
</dbReference>
<dbReference type="PANTHER" id="PTHR43280:SF2">
    <property type="entry name" value="HTH-TYPE TRANSCRIPTIONAL REGULATOR EXSA"/>
    <property type="match status" value="1"/>
</dbReference>
<keyword evidence="8" id="KW-1185">Reference proteome</keyword>
<dbReference type="Gene3D" id="1.10.10.60">
    <property type="entry name" value="Homeodomain-like"/>
    <property type="match status" value="2"/>
</dbReference>
<keyword evidence="2 7" id="KW-0238">DNA-binding</keyword>
<dbReference type="SUPFAM" id="SSF46689">
    <property type="entry name" value="Homeodomain-like"/>
    <property type="match status" value="2"/>
</dbReference>
<feature type="domain" description="HTH araC/xylS-type" evidence="5">
    <location>
        <begin position="428"/>
        <end position="526"/>
    </location>
</feature>
<dbReference type="PROSITE" id="PS01124">
    <property type="entry name" value="HTH_ARAC_FAMILY_2"/>
    <property type="match status" value="1"/>
</dbReference>
<evidence type="ECO:0000256" key="4">
    <source>
        <dbReference type="PROSITE-ProRule" id="PRU00169"/>
    </source>
</evidence>
<dbReference type="AlphaFoldDB" id="A0A317L3T4"/>
<feature type="modified residue" description="4-aspartylphosphate" evidence="4">
    <location>
        <position position="51"/>
    </location>
</feature>
<evidence type="ECO:0000259" key="6">
    <source>
        <dbReference type="PROSITE" id="PS50110"/>
    </source>
</evidence>
<organism evidence="7 8">
    <name type="scientific">Gracilibacillus dipsosauri</name>
    <dbReference type="NCBI Taxonomy" id="178340"/>
    <lineage>
        <taxon>Bacteria</taxon>
        <taxon>Bacillati</taxon>
        <taxon>Bacillota</taxon>
        <taxon>Bacilli</taxon>
        <taxon>Bacillales</taxon>
        <taxon>Bacillaceae</taxon>
        <taxon>Gracilibacillus</taxon>
    </lineage>
</organism>
<evidence type="ECO:0000256" key="1">
    <source>
        <dbReference type="ARBA" id="ARBA00023015"/>
    </source>
</evidence>
<dbReference type="InterPro" id="IPR011006">
    <property type="entry name" value="CheY-like_superfamily"/>
</dbReference>
<dbReference type="PANTHER" id="PTHR43280">
    <property type="entry name" value="ARAC-FAMILY TRANSCRIPTIONAL REGULATOR"/>
    <property type="match status" value="1"/>
</dbReference>
<dbReference type="InterPro" id="IPR018060">
    <property type="entry name" value="HTH_AraC"/>
</dbReference>
<keyword evidence="1" id="KW-0805">Transcription regulation</keyword>
<evidence type="ECO:0000259" key="5">
    <source>
        <dbReference type="PROSITE" id="PS01124"/>
    </source>
</evidence>
<keyword evidence="4" id="KW-0597">Phosphoprotein</keyword>
<protein>
    <submittedName>
        <fullName evidence="7">DNA-binding response regulator</fullName>
    </submittedName>
</protein>
<reference evidence="7 8" key="1">
    <citation type="submission" date="2018-05" db="EMBL/GenBank/DDBJ databases">
        <title>Genomic analysis of Gracilibacillus dipsosauri DD1 reveals novel features of a salt-tolerant amylase.</title>
        <authorList>
            <person name="Deutch C.E."/>
            <person name="Yang S."/>
        </authorList>
    </citation>
    <scope>NUCLEOTIDE SEQUENCE [LARGE SCALE GENOMIC DNA]</scope>
    <source>
        <strain evidence="7 8">DD1</strain>
    </source>
</reference>
<dbReference type="GO" id="GO:0003700">
    <property type="term" value="F:DNA-binding transcription factor activity"/>
    <property type="evidence" value="ECO:0007669"/>
    <property type="project" value="InterPro"/>
</dbReference>
<feature type="domain" description="Response regulatory" evidence="6">
    <location>
        <begin position="1"/>
        <end position="116"/>
    </location>
</feature>
<dbReference type="CDD" id="cd17536">
    <property type="entry name" value="REC_YesN-like"/>
    <property type="match status" value="1"/>
</dbReference>
<dbReference type="PROSITE" id="PS50110">
    <property type="entry name" value="RESPONSE_REGULATORY"/>
    <property type="match status" value="1"/>
</dbReference>
<dbReference type="SUPFAM" id="SSF52172">
    <property type="entry name" value="CheY-like"/>
    <property type="match status" value="1"/>
</dbReference>
<dbReference type="InterPro" id="IPR020449">
    <property type="entry name" value="Tscrpt_reg_AraC-type_HTH"/>
</dbReference>
<evidence type="ECO:0000256" key="2">
    <source>
        <dbReference type="ARBA" id="ARBA00023125"/>
    </source>
</evidence>
<dbReference type="SMART" id="SM00342">
    <property type="entry name" value="HTH_ARAC"/>
    <property type="match status" value="1"/>
</dbReference>
<dbReference type="InterPro" id="IPR001789">
    <property type="entry name" value="Sig_transdc_resp-reg_receiver"/>
</dbReference>
<evidence type="ECO:0000256" key="3">
    <source>
        <dbReference type="ARBA" id="ARBA00023163"/>
    </source>
</evidence>
<name>A0A317L3T4_9BACI</name>
<comment type="caution">
    <text evidence="7">The sequence shown here is derived from an EMBL/GenBank/DDBJ whole genome shotgun (WGS) entry which is preliminary data.</text>
</comment>
<dbReference type="InterPro" id="IPR018062">
    <property type="entry name" value="HTH_AraC-typ_CS"/>
</dbReference>
<dbReference type="Proteomes" id="UP000245624">
    <property type="component" value="Unassembled WGS sequence"/>
</dbReference>
<dbReference type="PRINTS" id="PR00032">
    <property type="entry name" value="HTHARAC"/>
</dbReference>
<dbReference type="EMBL" id="QGTD01000005">
    <property type="protein sequence ID" value="PWU69650.1"/>
    <property type="molecule type" value="Genomic_DNA"/>
</dbReference>
<dbReference type="InterPro" id="IPR009057">
    <property type="entry name" value="Homeodomain-like_sf"/>
</dbReference>
<proteinExistence type="predicted"/>
<evidence type="ECO:0000313" key="7">
    <source>
        <dbReference type="EMBL" id="PWU69650.1"/>
    </source>
</evidence>
<sequence length="534" mass="63210">MLVDDDFPTIEFLTEVVDWDKLGLKLISTHDNGMSAYESAKKEMPDILITDIGMPKMDGIELTQKLKELKTNLQVAIISCHNEFNYAQKALKLNVQDYVLKETLDPEDLQNILRKCKERLDNEKYQKGEVQRLRHQVNQNHDLENQRLLKEFIQGASNRFHQERLQQDKYYIPVLFLINHFYIVKNNYVSEETLLFAIQNIAEEMILKQETHALFIHYEQNKGVLLYPNSNNIKRNYFDDLRVLLNKIQQAINQFLHIQITFLIGDNKPVYQIKKEIHYLVNSDKQLFYLKQNSITDKQKLSKASSKNNRSEMLQFYQEIISRMKKAIFQRDRSELERQIHHWSLYCQKEDCDPETVKEGFLRMLLELKMKLSSVHYYPSNYQAEAIQKDILMIASLEELKEYVLQYLINCLGASEHLLKSAYHKDVLSACYYVSSNIESKFSLDEVADHLYLNPSYFSRLFKKEMNITFVEYIKQQKIQRAKELLEFTTDPIGQICERLGYDNQSYFIKIFKKQTGCTPLEYRNKLLQGVLQS</sequence>
<evidence type="ECO:0000313" key="8">
    <source>
        <dbReference type="Proteomes" id="UP000245624"/>
    </source>
</evidence>
<dbReference type="Gene3D" id="3.40.50.2300">
    <property type="match status" value="1"/>
</dbReference>
<accession>A0A317L3T4</accession>
<dbReference type="PROSITE" id="PS00041">
    <property type="entry name" value="HTH_ARAC_FAMILY_1"/>
    <property type="match status" value="1"/>
</dbReference>
<dbReference type="Pfam" id="PF12833">
    <property type="entry name" value="HTH_18"/>
    <property type="match status" value="1"/>
</dbReference>
<dbReference type="Pfam" id="PF00072">
    <property type="entry name" value="Response_reg"/>
    <property type="match status" value="1"/>
</dbReference>
<gene>
    <name evidence="7" type="ORF">DLJ74_05370</name>
</gene>
<dbReference type="GO" id="GO:0043565">
    <property type="term" value="F:sequence-specific DNA binding"/>
    <property type="evidence" value="ECO:0007669"/>
    <property type="project" value="InterPro"/>
</dbReference>
<dbReference type="GO" id="GO:0000160">
    <property type="term" value="P:phosphorelay signal transduction system"/>
    <property type="evidence" value="ECO:0007669"/>
    <property type="project" value="InterPro"/>
</dbReference>
<dbReference type="OrthoDB" id="342399at2"/>
<keyword evidence="3" id="KW-0804">Transcription</keyword>